<proteinExistence type="predicted"/>
<dbReference type="Gene3D" id="2.60.40.4150">
    <property type="entry name" value="Type VI secretion system, lipoprotein SciN"/>
    <property type="match status" value="1"/>
</dbReference>
<dbReference type="Proteomes" id="UP001238179">
    <property type="component" value="Chromosome"/>
</dbReference>
<protein>
    <recommendedName>
        <fullName evidence="3">Type VI secretion system lipoprotein TssJ</fullName>
    </recommendedName>
</protein>
<sequence>MRFIWVGLALIGAGSVGVGPLACRKAPAPAPQVGPSYAPHGIQLNLKASRDLNQFDGLPHALLLVVYQLNTTNAFNTLAKDPAGVQTLLKATRFDVSVASVDRVFLQPGDTLQMPLDQAQSGIWFAVAAGYFELAPGGATRLLELPMAVRRSKPGPHRIELLLGRDAIQNAQLLKEE</sequence>
<reference evidence="2" key="1">
    <citation type="journal article" date="2023" name="Int. J. Syst. Evol. Microbiol.">
        <title>Mesoterricola silvestris gen. nov., sp. nov., Mesoterricola sediminis sp. nov., Geothrix oryzae sp. nov., Geothrix edaphica sp. nov., Geothrix rubra sp. nov., and Geothrix limicola sp. nov., six novel members of Acidobacteriota isolated from soils.</title>
        <authorList>
            <person name="Itoh H."/>
            <person name="Sugisawa Y."/>
            <person name="Mise K."/>
            <person name="Xu Z."/>
            <person name="Kuniyasu M."/>
            <person name="Ushijima N."/>
            <person name="Kawano K."/>
            <person name="Kobayashi E."/>
            <person name="Shiratori Y."/>
            <person name="Masuda Y."/>
            <person name="Senoo K."/>
        </authorList>
    </citation>
    <scope>NUCLEOTIDE SEQUENCE [LARGE SCALE GENOMIC DNA]</scope>
    <source>
        <strain evidence="2">W79</strain>
    </source>
</reference>
<dbReference type="InterPro" id="IPR017734">
    <property type="entry name" value="T6SS_SciN"/>
</dbReference>
<evidence type="ECO:0008006" key="3">
    <source>
        <dbReference type="Google" id="ProtNLM"/>
    </source>
</evidence>
<dbReference type="KEGG" id="msil:METEAL_28930"/>
<evidence type="ECO:0000313" key="2">
    <source>
        <dbReference type="Proteomes" id="UP001238179"/>
    </source>
</evidence>
<evidence type="ECO:0000313" key="1">
    <source>
        <dbReference type="EMBL" id="BDU73719.1"/>
    </source>
</evidence>
<dbReference type="InterPro" id="IPR038706">
    <property type="entry name" value="Type_VI_SciN-like_sf"/>
</dbReference>
<dbReference type="EMBL" id="AP027080">
    <property type="protein sequence ID" value="BDU73719.1"/>
    <property type="molecule type" value="Genomic_DNA"/>
</dbReference>
<dbReference type="AlphaFoldDB" id="A0AA48GLY0"/>
<accession>A0AA48GLY0</accession>
<keyword evidence="2" id="KW-1185">Reference proteome</keyword>
<name>A0AA48GLY0_9BACT</name>
<gene>
    <name evidence="1" type="ORF">METEAL_28930</name>
</gene>
<dbReference type="Pfam" id="PF12790">
    <property type="entry name" value="T6SS-SciN"/>
    <property type="match status" value="1"/>
</dbReference>
<organism evidence="1 2">
    <name type="scientific">Mesoterricola silvestris</name>
    <dbReference type="NCBI Taxonomy" id="2927979"/>
    <lineage>
        <taxon>Bacteria</taxon>
        <taxon>Pseudomonadati</taxon>
        <taxon>Acidobacteriota</taxon>
        <taxon>Holophagae</taxon>
        <taxon>Holophagales</taxon>
        <taxon>Holophagaceae</taxon>
        <taxon>Mesoterricola</taxon>
    </lineage>
</organism>